<dbReference type="AlphaFoldDB" id="A0A9Q1N0S4"/>
<evidence type="ECO:0000313" key="2">
    <source>
        <dbReference type="Proteomes" id="UP001152561"/>
    </source>
</evidence>
<accession>A0A9Q1N0S4</accession>
<dbReference type="Proteomes" id="UP001152561">
    <property type="component" value="Unassembled WGS sequence"/>
</dbReference>
<proteinExistence type="predicted"/>
<name>A0A9Q1N0S4_9SOLA</name>
<comment type="caution">
    <text evidence="1">The sequence shown here is derived from an EMBL/GenBank/DDBJ whole genome shotgun (WGS) entry which is preliminary data.</text>
</comment>
<dbReference type="EMBL" id="JAJAGQ010000001">
    <property type="protein sequence ID" value="KAJ8573629.1"/>
    <property type="molecule type" value="Genomic_DNA"/>
</dbReference>
<protein>
    <submittedName>
        <fullName evidence="1">Uncharacterized protein</fullName>
    </submittedName>
</protein>
<gene>
    <name evidence="1" type="ORF">K7X08_010140</name>
</gene>
<sequence length="76" mass="8342">MHGYIREASVFSPSIPTVTGDYHDDSTIVAAHGDKATEDVMEEAELLAREQLEQVHDDHGEVLVSPQEVEADQPVV</sequence>
<evidence type="ECO:0000313" key="1">
    <source>
        <dbReference type="EMBL" id="KAJ8573629.1"/>
    </source>
</evidence>
<keyword evidence="2" id="KW-1185">Reference proteome</keyword>
<organism evidence="1 2">
    <name type="scientific">Anisodus acutangulus</name>
    <dbReference type="NCBI Taxonomy" id="402998"/>
    <lineage>
        <taxon>Eukaryota</taxon>
        <taxon>Viridiplantae</taxon>
        <taxon>Streptophyta</taxon>
        <taxon>Embryophyta</taxon>
        <taxon>Tracheophyta</taxon>
        <taxon>Spermatophyta</taxon>
        <taxon>Magnoliopsida</taxon>
        <taxon>eudicotyledons</taxon>
        <taxon>Gunneridae</taxon>
        <taxon>Pentapetalae</taxon>
        <taxon>asterids</taxon>
        <taxon>lamiids</taxon>
        <taxon>Solanales</taxon>
        <taxon>Solanaceae</taxon>
        <taxon>Solanoideae</taxon>
        <taxon>Hyoscyameae</taxon>
        <taxon>Anisodus</taxon>
    </lineage>
</organism>
<reference evidence="2" key="1">
    <citation type="journal article" date="2023" name="Proc. Natl. Acad. Sci. U.S.A.">
        <title>Genomic and structural basis for evolution of tropane alkaloid biosynthesis.</title>
        <authorList>
            <person name="Wanga Y.-J."/>
            <person name="Taina T."/>
            <person name="Yua J.-Y."/>
            <person name="Lia J."/>
            <person name="Xua B."/>
            <person name="Chenc J."/>
            <person name="D'Auriad J.C."/>
            <person name="Huanga J.-P."/>
            <person name="Huanga S.-X."/>
        </authorList>
    </citation>
    <scope>NUCLEOTIDE SEQUENCE [LARGE SCALE GENOMIC DNA]</scope>
    <source>
        <strain evidence="2">cv. KIB-2019</strain>
    </source>
</reference>